<name>A0ACC2XUR0_9TREE</name>
<dbReference type="EMBL" id="JASBWV010000005">
    <property type="protein sequence ID" value="KAJ9126422.1"/>
    <property type="molecule type" value="Genomic_DNA"/>
</dbReference>
<protein>
    <submittedName>
        <fullName evidence="1">Uncharacterized protein</fullName>
    </submittedName>
</protein>
<organism evidence="1 2">
    <name type="scientific">Naganishia onofrii</name>
    <dbReference type="NCBI Taxonomy" id="1851511"/>
    <lineage>
        <taxon>Eukaryota</taxon>
        <taxon>Fungi</taxon>
        <taxon>Dikarya</taxon>
        <taxon>Basidiomycota</taxon>
        <taxon>Agaricomycotina</taxon>
        <taxon>Tremellomycetes</taxon>
        <taxon>Filobasidiales</taxon>
        <taxon>Filobasidiaceae</taxon>
        <taxon>Naganishia</taxon>
    </lineage>
</organism>
<gene>
    <name evidence="1" type="ORF">QFC24_002162</name>
</gene>
<dbReference type="Proteomes" id="UP001234202">
    <property type="component" value="Unassembled WGS sequence"/>
</dbReference>
<evidence type="ECO:0000313" key="2">
    <source>
        <dbReference type="Proteomes" id="UP001234202"/>
    </source>
</evidence>
<sequence>MADGSVKSAPSSIQATASPAPSTRPSWATRVRRIPSRIISSISSYWSKFTSTMSSWWGSVRSWFSGVKSWFSSLYSRSSKSKSTASDDEKKPLIPKSSPPPVGKSVASVDPRSPSRAGVARGVATTPASARPPPPPPPPQAAPKGPVVPA</sequence>
<comment type="caution">
    <text evidence="1">The sequence shown here is derived from an EMBL/GenBank/DDBJ whole genome shotgun (WGS) entry which is preliminary data.</text>
</comment>
<evidence type="ECO:0000313" key="1">
    <source>
        <dbReference type="EMBL" id="KAJ9126422.1"/>
    </source>
</evidence>
<keyword evidence="2" id="KW-1185">Reference proteome</keyword>
<proteinExistence type="predicted"/>
<reference evidence="1" key="1">
    <citation type="submission" date="2023-04" db="EMBL/GenBank/DDBJ databases">
        <title>Draft Genome sequencing of Naganishia species isolated from polar environments using Oxford Nanopore Technology.</title>
        <authorList>
            <person name="Leo P."/>
            <person name="Venkateswaran K."/>
        </authorList>
    </citation>
    <scope>NUCLEOTIDE SEQUENCE</scope>
    <source>
        <strain evidence="1">DBVPG 5303</strain>
    </source>
</reference>
<accession>A0ACC2XUR0</accession>